<organism evidence="1 2">
    <name type="scientific">Solidesulfovibrio fructosivorans JJ]</name>
    <dbReference type="NCBI Taxonomy" id="596151"/>
    <lineage>
        <taxon>Bacteria</taxon>
        <taxon>Pseudomonadati</taxon>
        <taxon>Thermodesulfobacteriota</taxon>
        <taxon>Desulfovibrionia</taxon>
        <taxon>Desulfovibrionales</taxon>
        <taxon>Desulfovibrionaceae</taxon>
        <taxon>Solidesulfovibrio</taxon>
    </lineage>
</organism>
<dbReference type="RefSeq" id="WP_005994312.1">
    <property type="nucleotide sequence ID" value="NZ_AECZ01000016.1"/>
</dbReference>
<protein>
    <submittedName>
        <fullName evidence="1">Uncharacterized protein</fullName>
    </submittedName>
</protein>
<evidence type="ECO:0000313" key="2">
    <source>
        <dbReference type="Proteomes" id="UP000006250"/>
    </source>
</evidence>
<dbReference type="STRING" id="596151.DesfrDRAFT_2481"/>
<dbReference type="Proteomes" id="UP000006250">
    <property type="component" value="Unassembled WGS sequence"/>
</dbReference>
<comment type="caution">
    <text evidence="1">The sequence shown here is derived from an EMBL/GenBank/DDBJ whole genome shotgun (WGS) entry which is preliminary data.</text>
</comment>
<dbReference type="eggNOG" id="COG2319">
    <property type="taxonomic scope" value="Bacteria"/>
</dbReference>
<accession>E1JXY2</accession>
<dbReference type="AlphaFoldDB" id="E1JXY2"/>
<name>E1JXY2_SOLFR</name>
<proteinExistence type="predicted"/>
<gene>
    <name evidence="1" type="ORF">DesfrDRAFT_2481</name>
</gene>
<dbReference type="EMBL" id="AECZ01000016">
    <property type="protein sequence ID" value="EFL50720.1"/>
    <property type="molecule type" value="Genomic_DNA"/>
</dbReference>
<dbReference type="OrthoDB" id="6386044at2"/>
<sequence>MIMTTTTTALDTNTLAIWEEWNFDQDEVGDWIAIGFTDPVEAGEWYNAGFRVASEAAEWRKAGFVAEDAAAWEDVWPITPGETAKWVEAGFDYRDGWEWGDAGFAGDELDEVLAWCDAGFDTPAKAREWREYYEFAPLEAKSWRDAGYEVEYAYAWRSAGFTQAEADEWYAAGFRDVGEAVDWFNACLTPKAAAAAKEAGQEAPGEAE</sequence>
<reference evidence="1 2" key="1">
    <citation type="submission" date="2010-08" db="EMBL/GenBank/DDBJ databases">
        <title>The draft genome of Desulfovibrio fructosovorans JJ.</title>
        <authorList>
            <consortium name="US DOE Joint Genome Institute (JGI-PGF)"/>
            <person name="Lucas S."/>
            <person name="Copeland A."/>
            <person name="Lapidus A."/>
            <person name="Cheng J.-F."/>
            <person name="Bruce D."/>
            <person name="Goodwin L."/>
            <person name="Pitluck S."/>
            <person name="Land M.L."/>
            <person name="Hauser L."/>
            <person name="Chang Y.-J."/>
            <person name="Jeffries C."/>
            <person name="Wall J.D."/>
            <person name="Stahl D.A."/>
            <person name="Arkin A.P."/>
            <person name="Dehal P."/>
            <person name="Stolyar S.M."/>
            <person name="Hazen T.C."/>
            <person name="Woyke T.J."/>
        </authorList>
    </citation>
    <scope>NUCLEOTIDE SEQUENCE [LARGE SCALE GENOMIC DNA]</scope>
    <source>
        <strain evidence="1 2">JJ</strain>
    </source>
</reference>
<keyword evidence="2" id="KW-1185">Reference proteome</keyword>
<evidence type="ECO:0000313" key="1">
    <source>
        <dbReference type="EMBL" id="EFL50720.1"/>
    </source>
</evidence>